<dbReference type="Proteomes" id="UP000825890">
    <property type="component" value="Unassembled WGS sequence"/>
</dbReference>
<reference evidence="2 3" key="1">
    <citation type="submission" date="2021-01" db="EMBL/GenBank/DDBJ databases">
        <title>Cercospora kikuchii MAFF 305040 whole genome shotgun sequence.</title>
        <authorList>
            <person name="Kashiwa T."/>
            <person name="Suzuki T."/>
        </authorList>
    </citation>
    <scope>NUCLEOTIDE SEQUENCE [LARGE SCALE GENOMIC DNA]</scope>
    <source>
        <strain evidence="2 3">MAFF 305040</strain>
    </source>
</reference>
<dbReference type="RefSeq" id="XP_044651527.1">
    <property type="nucleotide sequence ID" value="XM_044795592.1"/>
</dbReference>
<feature type="compositionally biased region" description="Polar residues" evidence="1">
    <location>
        <begin position="90"/>
        <end position="107"/>
    </location>
</feature>
<protein>
    <submittedName>
        <fullName evidence="2">Uncharacterized protein</fullName>
    </submittedName>
</protein>
<dbReference type="EMBL" id="BOLY01000001">
    <property type="protein sequence ID" value="GIZ37040.1"/>
    <property type="molecule type" value="Genomic_DNA"/>
</dbReference>
<feature type="compositionally biased region" description="Polar residues" evidence="1">
    <location>
        <begin position="176"/>
        <end position="191"/>
    </location>
</feature>
<feature type="compositionally biased region" description="Low complexity" evidence="1">
    <location>
        <begin position="400"/>
        <end position="424"/>
    </location>
</feature>
<dbReference type="GeneID" id="68286078"/>
<feature type="compositionally biased region" description="Polar residues" evidence="1">
    <location>
        <begin position="524"/>
        <end position="533"/>
    </location>
</feature>
<evidence type="ECO:0000313" key="2">
    <source>
        <dbReference type="EMBL" id="GIZ37040.1"/>
    </source>
</evidence>
<comment type="caution">
    <text evidence="2">The sequence shown here is derived from an EMBL/GenBank/DDBJ whole genome shotgun (WGS) entry which is preliminary data.</text>
</comment>
<evidence type="ECO:0000313" key="3">
    <source>
        <dbReference type="Proteomes" id="UP000825890"/>
    </source>
</evidence>
<feature type="compositionally biased region" description="Low complexity" evidence="1">
    <location>
        <begin position="489"/>
        <end position="498"/>
    </location>
</feature>
<feature type="compositionally biased region" description="Polar residues" evidence="1">
    <location>
        <begin position="13"/>
        <end position="22"/>
    </location>
</feature>
<keyword evidence="3" id="KW-1185">Reference proteome</keyword>
<dbReference type="AlphaFoldDB" id="A0A9P3CAY4"/>
<feature type="compositionally biased region" description="Polar residues" evidence="1">
    <location>
        <begin position="149"/>
        <end position="168"/>
    </location>
</feature>
<feature type="compositionally biased region" description="Polar residues" evidence="1">
    <location>
        <begin position="462"/>
        <end position="473"/>
    </location>
</feature>
<gene>
    <name evidence="2" type="ORF">CKM354_000050300</name>
</gene>
<feature type="compositionally biased region" description="Polar residues" evidence="1">
    <location>
        <begin position="501"/>
        <end position="510"/>
    </location>
</feature>
<proteinExistence type="predicted"/>
<feature type="region of interest" description="Disordered" evidence="1">
    <location>
        <begin position="1"/>
        <end position="69"/>
    </location>
</feature>
<name>A0A9P3CAY4_9PEZI</name>
<feature type="compositionally biased region" description="Polar residues" evidence="1">
    <location>
        <begin position="280"/>
        <end position="290"/>
    </location>
</feature>
<feature type="region of interest" description="Disordered" evidence="1">
    <location>
        <begin position="90"/>
        <end position="601"/>
    </location>
</feature>
<evidence type="ECO:0000256" key="1">
    <source>
        <dbReference type="SAM" id="MobiDB-lite"/>
    </source>
</evidence>
<feature type="compositionally biased region" description="Basic and acidic residues" evidence="1">
    <location>
        <begin position="248"/>
        <end position="265"/>
    </location>
</feature>
<feature type="compositionally biased region" description="Low complexity" evidence="1">
    <location>
        <begin position="591"/>
        <end position="601"/>
    </location>
</feature>
<accession>A0A9P3CAY4</accession>
<dbReference type="OrthoDB" id="5388207at2759"/>
<sequence>METLKNAVGLGDANTTTANNETKGQEPVSGVTGAGTADQPYDSGNVEDSHLAGESANSTTADDQDVAAPLKALAPGGGILSTLASAVGLQSSTTSNNATVTEQQGQEPVSGMTGEGTADQPYDAGNSEDSTLGGQAAQHTGAAPGISGVEQSSATAREQDPATTNQGLQFVGISSAADTQSSYGAGTQQHSSIKEAVAEGALGGKEDPAQSNKGLAFVTAEVDKQPTGALEPKTSNHGPVEGTAGAYTKKEESSNSVEPRPEPVKQSEPVGESGDKAAKSGSTRISSLFSNPFAKRESVSGASGETDLDPKAKAPAGSDPLPALGEHSVPVKVAKEKRPLPTQSSSVQQAAPVPNDTKPAVVEPKVDSAIRPPNHLGADVPPGAASPKRDKGKGKVYGDSDTNSTRSSLTRTTSVGTTQTSPSTLDSRRFSTKTAGRIPTAGGIVLGEKASIERERRASLAPSRNSVAVSENSPAPRDSLQKVNEDSETPAPLTALPPVTQGENTDSPAHSKTESPAALKNPETKASQNSTSGRVPGTERGSLGSRPPATGDGSRFAEQGLGDPVLETSTPQTTGERKPSLVSRIGRKLKSPSSKTSKASA</sequence>
<organism evidence="2 3">
    <name type="scientific">Cercospora kikuchii</name>
    <dbReference type="NCBI Taxonomy" id="84275"/>
    <lineage>
        <taxon>Eukaryota</taxon>
        <taxon>Fungi</taxon>
        <taxon>Dikarya</taxon>
        <taxon>Ascomycota</taxon>
        <taxon>Pezizomycotina</taxon>
        <taxon>Dothideomycetes</taxon>
        <taxon>Dothideomycetidae</taxon>
        <taxon>Mycosphaerellales</taxon>
        <taxon>Mycosphaerellaceae</taxon>
        <taxon>Cercospora</taxon>
    </lineage>
</organism>